<keyword evidence="3" id="KW-1185">Reference proteome</keyword>
<protein>
    <submittedName>
        <fullName evidence="2">Predicted periplasmic/secreted protein</fullName>
    </submittedName>
</protein>
<dbReference type="Gene3D" id="3.30.70.2970">
    <property type="entry name" value="Protein of unknown function (DUF541), domain 2"/>
    <property type="match status" value="1"/>
</dbReference>
<feature type="signal peptide" evidence="1">
    <location>
        <begin position="1"/>
        <end position="19"/>
    </location>
</feature>
<dbReference type="Pfam" id="PF04402">
    <property type="entry name" value="SIMPL"/>
    <property type="match status" value="1"/>
</dbReference>
<sequence length="238" mass="26949">MKKIGIAIMALCISTLSFAENNLYYNILEFQESVSINVPNDTMHITLNMETQHKNRQTASQITTQKLNQVYEKLKKNKKFTVELGNRSVYPQYDDKQKNIISWRDSVSLHVNSKEFEDLSNLISDVSAQATLERVWFSLSTDKRNQAVDKASEQVLDTLRQRADFLSRKLGFSSYQLVKVNMNSHFSGGNMYANDVAEMYAVRQSAPVAAAAPRMKVSSDMSGEQSISQTANVIVQMK</sequence>
<dbReference type="RefSeq" id="WP_034294111.1">
    <property type="nucleotide sequence ID" value="NZ_CP091519.2"/>
</dbReference>
<name>A0A376BMS3_9NEIS</name>
<dbReference type="STRING" id="1120980.GCA_000745955_01860"/>
<accession>A0A376BMS3</accession>
<keyword evidence="1" id="KW-0732">Signal</keyword>
<dbReference type="GO" id="GO:0006974">
    <property type="term" value="P:DNA damage response"/>
    <property type="evidence" value="ECO:0007669"/>
    <property type="project" value="TreeGrafter"/>
</dbReference>
<dbReference type="InterPro" id="IPR007497">
    <property type="entry name" value="SIMPL/DUF541"/>
</dbReference>
<evidence type="ECO:0000313" key="3">
    <source>
        <dbReference type="Proteomes" id="UP000254209"/>
    </source>
</evidence>
<dbReference type="Gene3D" id="3.30.110.170">
    <property type="entry name" value="Protein of unknown function (DUF541), domain 1"/>
    <property type="match status" value="1"/>
</dbReference>
<dbReference type="Proteomes" id="UP000254209">
    <property type="component" value="Unassembled WGS sequence"/>
</dbReference>
<reference evidence="2 3" key="1">
    <citation type="submission" date="2018-06" db="EMBL/GenBank/DDBJ databases">
        <authorList>
            <consortium name="Pathogen Informatics"/>
            <person name="Doyle S."/>
        </authorList>
    </citation>
    <scope>NUCLEOTIDE SEQUENCE [LARGE SCALE GENOMIC DNA]</scope>
    <source>
        <strain evidence="2 3">NCTC10283</strain>
    </source>
</reference>
<dbReference type="InterPro" id="IPR052022">
    <property type="entry name" value="26kDa_periplasmic_antigen"/>
</dbReference>
<dbReference type="PANTHER" id="PTHR34387">
    <property type="entry name" value="SLR1258 PROTEIN"/>
    <property type="match status" value="1"/>
</dbReference>
<dbReference type="EMBL" id="UFSO01000002">
    <property type="protein sequence ID" value="SSY70960.1"/>
    <property type="molecule type" value="Genomic_DNA"/>
</dbReference>
<evidence type="ECO:0000256" key="1">
    <source>
        <dbReference type="SAM" id="SignalP"/>
    </source>
</evidence>
<dbReference type="OrthoDB" id="8613250at2"/>
<feature type="chain" id="PRO_5017029045" evidence="1">
    <location>
        <begin position="20"/>
        <end position="238"/>
    </location>
</feature>
<proteinExistence type="predicted"/>
<dbReference type="PANTHER" id="PTHR34387:SF1">
    <property type="entry name" value="PERIPLASMIC IMMUNOGENIC PROTEIN"/>
    <property type="match status" value="1"/>
</dbReference>
<gene>
    <name evidence="2" type="ORF">NCTC10283_01083</name>
</gene>
<organism evidence="2 3">
    <name type="scientific">Alysiella crassa</name>
    <dbReference type="NCBI Taxonomy" id="153491"/>
    <lineage>
        <taxon>Bacteria</taxon>
        <taxon>Pseudomonadati</taxon>
        <taxon>Pseudomonadota</taxon>
        <taxon>Betaproteobacteria</taxon>
        <taxon>Neisseriales</taxon>
        <taxon>Neisseriaceae</taxon>
        <taxon>Alysiella</taxon>
    </lineage>
</organism>
<dbReference type="AlphaFoldDB" id="A0A376BMS3"/>
<evidence type="ECO:0000313" key="2">
    <source>
        <dbReference type="EMBL" id="SSY70960.1"/>
    </source>
</evidence>